<comment type="caution">
    <text evidence="3">The sequence shown here is derived from an EMBL/GenBank/DDBJ whole genome shotgun (WGS) entry which is preliminary data.</text>
</comment>
<gene>
    <name evidence="3" type="ORF">BEP19_07465</name>
</gene>
<keyword evidence="4" id="KW-1185">Reference proteome</keyword>
<organism evidence="3 4">
    <name type="scientific">Ammoniphilus oxalaticus</name>
    <dbReference type="NCBI Taxonomy" id="66863"/>
    <lineage>
        <taxon>Bacteria</taxon>
        <taxon>Bacillati</taxon>
        <taxon>Bacillota</taxon>
        <taxon>Bacilli</taxon>
        <taxon>Bacillales</taxon>
        <taxon>Paenibacillaceae</taxon>
        <taxon>Aneurinibacillus group</taxon>
        <taxon>Ammoniphilus</taxon>
    </lineage>
</organism>
<feature type="domain" description="PilZ" evidence="1">
    <location>
        <begin position="113"/>
        <end position="222"/>
    </location>
</feature>
<dbReference type="SUPFAM" id="SSF141371">
    <property type="entry name" value="PilZ domain-like"/>
    <property type="match status" value="1"/>
</dbReference>
<evidence type="ECO:0000259" key="2">
    <source>
        <dbReference type="Pfam" id="PF12945"/>
    </source>
</evidence>
<name>A0A419SJT3_9BACL</name>
<dbReference type="Gene3D" id="2.40.10.220">
    <property type="entry name" value="predicted glycosyltransferase like domains"/>
    <property type="match status" value="1"/>
</dbReference>
<proteinExistence type="predicted"/>
<reference evidence="3 4" key="1">
    <citation type="submission" date="2016-08" db="EMBL/GenBank/DDBJ databases">
        <title>Novel Firmicute Genomes.</title>
        <authorList>
            <person name="Poppleton D.I."/>
            <person name="Gribaldo S."/>
        </authorList>
    </citation>
    <scope>NUCLEOTIDE SEQUENCE [LARGE SCALE GENOMIC DNA]</scope>
    <source>
        <strain evidence="3 4">RAOx-1</strain>
    </source>
</reference>
<dbReference type="EMBL" id="MCHY01000008">
    <property type="protein sequence ID" value="RKD24235.1"/>
    <property type="molecule type" value="Genomic_DNA"/>
</dbReference>
<dbReference type="InterPro" id="IPR009875">
    <property type="entry name" value="PilZ_domain"/>
</dbReference>
<evidence type="ECO:0000313" key="3">
    <source>
        <dbReference type="EMBL" id="RKD24235.1"/>
    </source>
</evidence>
<feature type="domain" description="Type III secretion system flagellar brake protein YcgR PilZN" evidence="2">
    <location>
        <begin position="15"/>
        <end position="104"/>
    </location>
</feature>
<evidence type="ECO:0000313" key="4">
    <source>
        <dbReference type="Proteomes" id="UP000284219"/>
    </source>
</evidence>
<dbReference type="GO" id="GO:0035438">
    <property type="term" value="F:cyclic-di-GMP binding"/>
    <property type="evidence" value="ECO:0007669"/>
    <property type="project" value="InterPro"/>
</dbReference>
<sequence length="233" mass="26602">MPKRRNKSPKEMLVVGLPLQITTYAQDSMEEKDVTLKSRVAEDFGQEFAIEIPIEEGSGRMRHLLQGDEIYVVFIGEDGVMYSFPSKVKGKASDNIPLLRIEKPTDRIISRIQRRNYLRVPFELDISIIIQNPVKMLDLKTIDLSGGGLAFRVTETISLATGQMVAGVLNAPNGKDALRDIHFSGVVLRKLEANSERPYPLYAIQFIEIDERDRDHIIRICLQRQMELHKRLK</sequence>
<evidence type="ECO:0000259" key="1">
    <source>
        <dbReference type="Pfam" id="PF07238"/>
    </source>
</evidence>
<dbReference type="Pfam" id="PF07238">
    <property type="entry name" value="PilZ"/>
    <property type="match status" value="1"/>
</dbReference>
<evidence type="ECO:0008006" key="5">
    <source>
        <dbReference type="Google" id="ProtNLM"/>
    </source>
</evidence>
<dbReference type="OrthoDB" id="1951449at2"/>
<dbReference type="Proteomes" id="UP000284219">
    <property type="component" value="Unassembled WGS sequence"/>
</dbReference>
<dbReference type="RefSeq" id="WP_120189500.1">
    <property type="nucleotide sequence ID" value="NZ_MCHY01000008.1"/>
</dbReference>
<accession>A0A419SJT3</accession>
<dbReference type="InterPro" id="IPR009926">
    <property type="entry name" value="T3SS_YcgR_PilZN"/>
</dbReference>
<protein>
    <recommendedName>
        <fullName evidence="5">Pilus assembly protein PilZ</fullName>
    </recommendedName>
</protein>
<dbReference type="Pfam" id="PF12945">
    <property type="entry name" value="PilZNR"/>
    <property type="match status" value="1"/>
</dbReference>
<dbReference type="AlphaFoldDB" id="A0A419SJT3"/>